<evidence type="ECO:0000313" key="9">
    <source>
        <dbReference type="WBParaSite" id="TCLT_0000789201-mRNA-1"/>
    </source>
</evidence>
<dbReference type="SUPFAM" id="SSF53098">
    <property type="entry name" value="Ribonuclease H-like"/>
    <property type="match status" value="1"/>
</dbReference>
<dbReference type="NCBIfam" id="NF003765">
    <property type="entry name" value="PRK05359.1"/>
    <property type="match status" value="1"/>
</dbReference>
<evidence type="ECO:0000256" key="3">
    <source>
        <dbReference type="ARBA" id="ARBA00022801"/>
    </source>
</evidence>
<reference evidence="9" key="1">
    <citation type="submission" date="2017-02" db="UniProtKB">
        <authorList>
            <consortium name="WormBaseParasite"/>
        </authorList>
    </citation>
    <scope>IDENTIFICATION</scope>
</reference>
<dbReference type="GO" id="GO:0003676">
    <property type="term" value="F:nucleic acid binding"/>
    <property type="evidence" value="ECO:0007669"/>
    <property type="project" value="InterPro"/>
</dbReference>
<dbReference type="PANTHER" id="PTHR11046">
    <property type="entry name" value="OLIGORIBONUCLEASE, MITOCHONDRIAL"/>
    <property type="match status" value="1"/>
</dbReference>
<dbReference type="GO" id="GO:0000175">
    <property type="term" value="F:3'-5'-RNA exonuclease activity"/>
    <property type="evidence" value="ECO:0007669"/>
    <property type="project" value="InterPro"/>
</dbReference>
<dbReference type="InterPro" id="IPR036397">
    <property type="entry name" value="RNaseH_sf"/>
</dbReference>
<evidence type="ECO:0000256" key="2">
    <source>
        <dbReference type="ARBA" id="ARBA00022722"/>
    </source>
</evidence>
<dbReference type="InterPro" id="IPR013520">
    <property type="entry name" value="Ribonucl_H"/>
</dbReference>
<dbReference type="AlphaFoldDB" id="A0A0N5D4J5"/>
<dbReference type="Proteomes" id="UP000276776">
    <property type="component" value="Unassembled WGS sequence"/>
</dbReference>
<accession>A0A0N5D4J5</accession>
<keyword evidence="8" id="KW-1185">Reference proteome</keyword>
<evidence type="ECO:0000259" key="6">
    <source>
        <dbReference type="SMART" id="SM00479"/>
    </source>
</evidence>
<dbReference type="FunFam" id="3.30.420.10:FF:000003">
    <property type="entry name" value="Oligoribonuclease"/>
    <property type="match status" value="1"/>
</dbReference>
<name>A0A0N5D4J5_THECL</name>
<dbReference type="InterPro" id="IPR022894">
    <property type="entry name" value="Oligoribonuclease"/>
</dbReference>
<keyword evidence="3" id="KW-0378">Hydrolase</keyword>
<dbReference type="WBParaSite" id="TCLT_0000789201-mRNA-1">
    <property type="protein sequence ID" value="TCLT_0000789201-mRNA-1"/>
    <property type="gene ID" value="TCLT_0000789201"/>
</dbReference>
<protein>
    <recommendedName>
        <fullName evidence="5">Probable oligoribonuclease</fullName>
    </recommendedName>
</protein>
<dbReference type="PANTHER" id="PTHR11046:SF0">
    <property type="entry name" value="OLIGORIBONUCLEASE, MITOCHONDRIAL"/>
    <property type="match status" value="1"/>
</dbReference>
<dbReference type="CDD" id="cd06135">
    <property type="entry name" value="Orn"/>
    <property type="match status" value="1"/>
</dbReference>
<dbReference type="GO" id="GO:0005739">
    <property type="term" value="C:mitochondrion"/>
    <property type="evidence" value="ECO:0007669"/>
    <property type="project" value="TreeGrafter"/>
</dbReference>
<gene>
    <name evidence="7" type="ORF">TCLT_LOCUS7881</name>
</gene>
<dbReference type="SMART" id="SM00479">
    <property type="entry name" value="EXOIII"/>
    <property type="match status" value="1"/>
</dbReference>
<dbReference type="OrthoDB" id="270189at2759"/>
<dbReference type="InterPro" id="IPR012337">
    <property type="entry name" value="RNaseH-like_sf"/>
</dbReference>
<evidence type="ECO:0000256" key="1">
    <source>
        <dbReference type="ARBA" id="ARBA00009921"/>
    </source>
</evidence>
<proteinExistence type="inferred from homology"/>
<evidence type="ECO:0000313" key="7">
    <source>
        <dbReference type="EMBL" id="VDN05384.1"/>
    </source>
</evidence>
<dbReference type="STRING" id="103827.A0A0N5D4J5"/>
<reference evidence="7 8" key="2">
    <citation type="submission" date="2018-11" db="EMBL/GenBank/DDBJ databases">
        <authorList>
            <consortium name="Pathogen Informatics"/>
        </authorList>
    </citation>
    <scope>NUCLEOTIDE SEQUENCE [LARGE SCALE GENOMIC DNA]</scope>
</reference>
<keyword evidence="4" id="KW-0269">Exonuclease</keyword>
<sequence length="212" mass="24272">MSLFRFIRSLLGRNTKSVVGIGNAGRIIWVDCEMTGLDVNSKSIVEIACVVTEADLTVMFPFPNSQQQIIEEGVSIVISQSQDALEEMDDWCKTTFSANGLLQEIFSSTITMQEAENEVLTYVRRHTSSNVCPLAGNSVGIDRIFLQKFMPTFANHLHYRTIDVSSVKELVRRWYPWLITSIPQKQCEHRALDDIYESIKELQWYKKNIFIP</sequence>
<evidence type="ECO:0000256" key="5">
    <source>
        <dbReference type="ARBA" id="ARBA00072681"/>
    </source>
</evidence>
<keyword evidence="2" id="KW-0540">Nuclease</keyword>
<feature type="domain" description="Exonuclease" evidence="6">
    <location>
        <begin position="26"/>
        <end position="211"/>
    </location>
</feature>
<dbReference type="EMBL" id="UYYF01004556">
    <property type="protein sequence ID" value="VDN05384.1"/>
    <property type="molecule type" value="Genomic_DNA"/>
</dbReference>
<dbReference type="Pfam" id="PF00929">
    <property type="entry name" value="RNase_T"/>
    <property type="match status" value="1"/>
</dbReference>
<dbReference type="OMA" id="AFFHYRN"/>
<dbReference type="Gene3D" id="3.30.420.10">
    <property type="entry name" value="Ribonuclease H-like superfamily/Ribonuclease H"/>
    <property type="match status" value="1"/>
</dbReference>
<evidence type="ECO:0000256" key="4">
    <source>
        <dbReference type="ARBA" id="ARBA00022839"/>
    </source>
</evidence>
<organism evidence="9">
    <name type="scientific">Thelazia callipaeda</name>
    <name type="common">Oriental eyeworm</name>
    <name type="synonym">Parasitic nematode</name>
    <dbReference type="NCBI Taxonomy" id="103827"/>
    <lineage>
        <taxon>Eukaryota</taxon>
        <taxon>Metazoa</taxon>
        <taxon>Ecdysozoa</taxon>
        <taxon>Nematoda</taxon>
        <taxon>Chromadorea</taxon>
        <taxon>Rhabditida</taxon>
        <taxon>Spirurina</taxon>
        <taxon>Spiruromorpha</taxon>
        <taxon>Thelazioidea</taxon>
        <taxon>Thelaziidae</taxon>
        <taxon>Thelazia</taxon>
    </lineage>
</organism>
<evidence type="ECO:0000313" key="8">
    <source>
        <dbReference type="Proteomes" id="UP000276776"/>
    </source>
</evidence>
<comment type="similarity">
    <text evidence="1">Belongs to the oligoribonuclease family.</text>
</comment>